<protein>
    <submittedName>
        <fullName evidence="7">Uncharacterized protein</fullName>
    </submittedName>
</protein>
<sequence>MMEPHEDSHVDAELLREPVGRRAPAPERGGGDGRDDHSDADAKLQHGPGGWREQAPAQESGDVALEPGQAGSRGLAPVVVHDDCEESVPASRQHRQRPRSASEPVPGMNHDDHGDVDCSAPEHPQHDDGGEAKGRRPTRGGRRERWTVQPAARMPAASPSPRPLAKKHSKKRKAITVTVDAYLAGASASSSVAPVVAYFPTVYDPMAAAAASRGEPPRSQLFRHTRHPTFLELVVGAPGGGLDFVGRSYVSEAVVPRLSSYALDVLDKASSTLKIVPIAANKVSTEQRPTAPKF</sequence>
<name>A0A8J5SQK7_ZIZPA</name>
<feature type="compositionally biased region" description="Low complexity" evidence="6">
    <location>
        <begin position="150"/>
        <end position="159"/>
    </location>
</feature>
<feature type="compositionally biased region" description="Basic and acidic residues" evidence="6">
    <location>
        <begin position="1"/>
        <end position="20"/>
    </location>
</feature>
<dbReference type="GO" id="GO:0000428">
    <property type="term" value="C:DNA-directed RNA polymerase complex"/>
    <property type="evidence" value="ECO:0007669"/>
    <property type="project" value="UniProtKB-KW"/>
</dbReference>
<dbReference type="GO" id="GO:0005730">
    <property type="term" value="C:nucleolus"/>
    <property type="evidence" value="ECO:0007669"/>
    <property type="project" value="UniProtKB-SubCell"/>
</dbReference>
<comment type="similarity">
    <text evidence="2">Belongs to the eukaryotic RPA49/POLR1E RNA polymerase subunit family.</text>
</comment>
<dbReference type="PANTHER" id="PTHR14440">
    <property type="entry name" value="DNA-DIRECTED RNA POLYMERASE I SUBUNIT RPA49"/>
    <property type="match status" value="1"/>
</dbReference>
<feature type="compositionally biased region" description="Basic and acidic residues" evidence="6">
    <location>
        <begin position="29"/>
        <end position="44"/>
    </location>
</feature>
<keyword evidence="3" id="KW-0240">DNA-directed RNA polymerase</keyword>
<keyword evidence="4" id="KW-0804">Transcription</keyword>
<dbReference type="GO" id="GO:0006351">
    <property type="term" value="P:DNA-templated transcription"/>
    <property type="evidence" value="ECO:0007669"/>
    <property type="project" value="InterPro"/>
</dbReference>
<comment type="caution">
    <text evidence="7">The sequence shown here is derived from an EMBL/GenBank/DDBJ whole genome shotgun (WGS) entry which is preliminary data.</text>
</comment>
<accession>A0A8J5SQK7</accession>
<evidence type="ECO:0000256" key="6">
    <source>
        <dbReference type="SAM" id="MobiDB-lite"/>
    </source>
</evidence>
<feature type="region of interest" description="Disordered" evidence="6">
    <location>
        <begin position="1"/>
        <end position="171"/>
    </location>
</feature>
<evidence type="ECO:0000256" key="4">
    <source>
        <dbReference type="ARBA" id="ARBA00023163"/>
    </source>
</evidence>
<evidence type="ECO:0000256" key="2">
    <source>
        <dbReference type="ARBA" id="ARBA00009430"/>
    </source>
</evidence>
<gene>
    <name evidence="7" type="ORF">GUJ93_ZPchr0004g38954</name>
</gene>
<dbReference type="OrthoDB" id="532500at2759"/>
<dbReference type="Proteomes" id="UP000729402">
    <property type="component" value="Unassembled WGS sequence"/>
</dbReference>
<organism evidence="7 8">
    <name type="scientific">Zizania palustris</name>
    <name type="common">Northern wild rice</name>
    <dbReference type="NCBI Taxonomy" id="103762"/>
    <lineage>
        <taxon>Eukaryota</taxon>
        <taxon>Viridiplantae</taxon>
        <taxon>Streptophyta</taxon>
        <taxon>Embryophyta</taxon>
        <taxon>Tracheophyta</taxon>
        <taxon>Spermatophyta</taxon>
        <taxon>Magnoliopsida</taxon>
        <taxon>Liliopsida</taxon>
        <taxon>Poales</taxon>
        <taxon>Poaceae</taxon>
        <taxon>BOP clade</taxon>
        <taxon>Oryzoideae</taxon>
        <taxon>Oryzeae</taxon>
        <taxon>Zizaniinae</taxon>
        <taxon>Zizania</taxon>
    </lineage>
</organism>
<reference evidence="7" key="1">
    <citation type="journal article" date="2021" name="bioRxiv">
        <title>Whole Genome Assembly and Annotation of Northern Wild Rice, Zizania palustris L., Supports a Whole Genome Duplication in the Zizania Genus.</title>
        <authorList>
            <person name="Haas M."/>
            <person name="Kono T."/>
            <person name="Macchietto M."/>
            <person name="Millas R."/>
            <person name="McGilp L."/>
            <person name="Shao M."/>
            <person name="Duquette J."/>
            <person name="Hirsch C.N."/>
            <person name="Kimball J."/>
        </authorList>
    </citation>
    <scope>NUCLEOTIDE SEQUENCE</scope>
    <source>
        <tissue evidence="7">Fresh leaf tissue</tissue>
    </source>
</reference>
<evidence type="ECO:0000313" key="7">
    <source>
        <dbReference type="EMBL" id="KAG8065155.1"/>
    </source>
</evidence>
<evidence type="ECO:0000256" key="1">
    <source>
        <dbReference type="ARBA" id="ARBA00004604"/>
    </source>
</evidence>
<dbReference type="GO" id="GO:0003677">
    <property type="term" value="F:DNA binding"/>
    <property type="evidence" value="ECO:0007669"/>
    <property type="project" value="InterPro"/>
</dbReference>
<dbReference type="AlphaFoldDB" id="A0A8J5SQK7"/>
<feature type="compositionally biased region" description="Basic and acidic residues" evidence="6">
    <location>
        <begin position="123"/>
        <end position="134"/>
    </location>
</feature>
<reference evidence="7" key="2">
    <citation type="submission" date="2021-02" db="EMBL/GenBank/DDBJ databases">
        <authorList>
            <person name="Kimball J.A."/>
            <person name="Haas M.W."/>
            <person name="Macchietto M."/>
            <person name="Kono T."/>
            <person name="Duquette J."/>
            <person name="Shao M."/>
        </authorList>
    </citation>
    <scope>NUCLEOTIDE SEQUENCE</scope>
    <source>
        <tissue evidence="7">Fresh leaf tissue</tissue>
    </source>
</reference>
<keyword evidence="8" id="KW-1185">Reference proteome</keyword>
<comment type="subcellular location">
    <subcellularLocation>
        <location evidence="1">Nucleus</location>
        <location evidence="1">Nucleolus</location>
    </subcellularLocation>
</comment>
<proteinExistence type="inferred from homology"/>
<keyword evidence="5" id="KW-0539">Nucleus</keyword>
<evidence type="ECO:0000313" key="8">
    <source>
        <dbReference type="Proteomes" id="UP000729402"/>
    </source>
</evidence>
<evidence type="ECO:0000256" key="5">
    <source>
        <dbReference type="ARBA" id="ARBA00023242"/>
    </source>
</evidence>
<dbReference type="InterPro" id="IPR009668">
    <property type="entry name" value="RNA_pol-assoc_fac_A49-like"/>
</dbReference>
<evidence type="ECO:0000256" key="3">
    <source>
        <dbReference type="ARBA" id="ARBA00022478"/>
    </source>
</evidence>
<dbReference type="EMBL" id="JAAALK010000285">
    <property type="protein sequence ID" value="KAG8065155.1"/>
    <property type="molecule type" value="Genomic_DNA"/>
</dbReference>